<dbReference type="EMBL" id="JBFTWV010000040">
    <property type="protein sequence ID" value="KAL2794869.1"/>
    <property type="molecule type" value="Genomic_DNA"/>
</dbReference>
<keyword evidence="2" id="KW-1185">Reference proteome</keyword>
<reference evidence="1 2" key="1">
    <citation type="submission" date="2024-07" db="EMBL/GenBank/DDBJ databases">
        <title>Section-level genome sequencing and comparative genomics of Aspergillus sections Usti and Cavernicolus.</title>
        <authorList>
            <consortium name="Lawrence Berkeley National Laboratory"/>
            <person name="Nybo J.L."/>
            <person name="Vesth T.C."/>
            <person name="Theobald S."/>
            <person name="Frisvad J.C."/>
            <person name="Larsen T.O."/>
            <person name="Kjaerboelling I."/>
            <person name="Rothschild-Mancinelli K."/>
            <person name="Lyhne E.K."/>
            <person name="Kogle M.E."/>
            <person name="Barry K."/>
            <person name="Clum A."/>
            <person name="Na H."/>
            <person name="Ledsgaard L."/>
            <person name="Lin J."/>
            <person name="Lipzen A."/>
            <person name="Kuo A."/>
            <person name="Riley R."/>
            <person name="Mondo S."/>
            <person name="Labutti K."/>
            <person name="Haridas S."/>
            <person name="Pangalinan J."/>
            <person name="Salamov A.A."/>
            <person name="Simmons B.A."/>
            <person name="Magnuson J.K."/>
            <person name="Chen J."/>
            <person name="Drula E."/>
            <person name="Henrissat B."/>
            <person name="Wiebenga A."/>
            <person name="Lubbers R.J."/>
            <person name="Gomes A.C."/>
            <person name="Makela M.R."/>
            <person name="Stajich J."/>
            <person name="Grigoriev I.V."/>
            <person name="Mortensen U.H."/>
            <person name="De Vries R.P."/>
            <person name="Baker S.E."/>
            <person name="Andersen M.R."/>
        </authorList>
    </citation>
    <scope>NUCLEOTIDE SEQUENCE [LARGE SCALE GENOMIC DNA]</scope>
    <source>
        <strain evidence="1 2">CBS 209.92</strain>
    </source>
</reference>
<name>A0ABR4G780_9EURO</name>
<evidence type="ECO:0000313" key="2">
    <source>
        <dbReference type="Proteomes" id="UP001610563"/>
    </source>
</evidence>
<dbReference type="Proteomes" id="UP001610563">
    <property type="component" value="Unassembled WGS sequence"/>
</dbReference>
<protein>
    <submittedName>
        <fullName evidence="1">Uncharacterized protein</fullName>
    </submittedName>
</protein>
<evidence type="ECO:0000313" key="1">
    <source>
        <dbReference type="EMBL" id="KAL2794869.1"/>
    </source>
</evidence>
<sequence>MGPTSPALSTLAVSEKTPRLSLSSTGWRQLSARIDNWPANAISVMIKREEDGSGRPCVFKWSPLDLVLRIYPSSQEEGTETPVTQPQGLASDESGLSAPFSVPSADLIELWPRAEATVYGTIPEKYGPMLRVGGQYETDYQAQDRLVPPGPEITLLASPRFRITAVTPQWWLQRQHRNQKPRRLRLLDPSTRVPGAPILTVTLHADDATITCRNWDIGFSVKTKVAYEGVLGAETAGPIMFHAGALTGYEADLVLEHQEGETWEQVPLGFFCGGAPDGSRSCVFGPGESWIGTLNASDGDPWDIPSDGAQGGVFRLRHRGCVVDWWNWGGPEDLAAVLDSFSAVGKNSVVSPTDLDRRPRLVVPVSDAIELEYKNRDEHIAYT</sequence>
<organism evidence="1 2">
    <name type="scientific">Aspergillus keveii</name>
    <dbReference type="NCBI Taxonomy" id="714993"/>
    <lineage>
        <taxon>Eukaryota</taxon>
        <taxon>Fungi</taxon>
        <taxon>Dikarya</taxon>
        <taxon>Ascomycota</taxon>
        <taxon>Pezizomycotina</taxon>
        <taxon>Eurotiomycetes</taxon>
        <taxon>Eurotiomycetidae</taxon>
        <taxon>Eurotiales</taxon>
        <taxon>Aspergillaceae</taxon>
        <taxon>Aspergillus</taxon>
        <taxon>Aspergillus subgen. Nidulantes</taxon>
    </lineage>
</organism>
<gene>
    <name evidence="1" type="ORF">BJX66DRAFT_325065</name>
</gene>
<accession>A0ABR4G780</accession>
<comment type="caution">
    <text evidence="1">The sequence shown here is derived from an EMBL/GenBank/DDBJ whole genome shotgun (WGS) entry which is preliminary data.</text>
</comment>
<proteinExistence type="predicted"/>